<comment type="function">
    <text evidence="3">Essential component of the cytosolic iron-sulfur (Fe/S) protein assembly machinery. Required for the maturation of extramitochondrial Fe/S proteins.</text>
</comment>
<dbReference type="PRINTS" id="PR00320">
    <property type="entry name" value="GPROTEINBRPT"/>
</dbReference>
<dbReference type="InterPro" id="IPR001680">
    <property type="entry name" value="WD40_rpt"/>
</dbReference>
<dbReference type="HAMAP" id="MF_03037">
    <property type="entry name" value="ciao1"/>
    <property type="match status" value="1"/>
</dbReference>
<dbReference type="GO" id="GO:0016226">
    <property type="term" value="P:iron-sulfur cluster assembly"/>
    <property type="evidence" value="ECO:0007669"/>
    <property type="project" value="UniProtKB-UniRule"/>
</dbReference>
<dbReference type="Gene3D" id="2.130.10.10">
    <property type="entry name" value="YVTN repeat-like/Quinoprotein amine dehydrogenase"/>
    <property type="match status" value="1"/>
</dbReference>
<protein>
    <recommendedName>
        <fullName evidence="3">Probable cytosolic iron-sulfur protein assembly protein 1</fullName>
    </recommendedName>
</protein>
<dbReference type="GO" id="GO:0097361">
    <property type="term" value="C:cytosolic [4Fe-4S] assembly targeting complex"/>
    <property type="evidence" value="ECO:0007669"/>
    <property type="project" value="EnsemblFungi"/>
</dbReference>
<dbReference type="PROSITE" id="PS50082">
    <property type="entry name" value="WD_REPEATS_2"/>
    <property type="match status" value="5"/>
</dbReference>
<keyword evidence="1 4" id="KW-0853">WD repeat</keyword>
<evidence type="ECO:0000259" key="5">
    <source>
        <dbReference type="Pfam" id="PF12894"/>
    </source>
</evidence>
<feature type="repeat" description="WD" evidence="4">
    <location>
        <begin position="210"/>
        <end position="255"/>
    </location>
</feature>
<evidence type="ECO:0000313" key="7">
    <source>
        <dbReference type="Proteomes" id="UP000019384"/>
    </source>
</evidence>
<dbReference type="GO" id="GO:0005829">
    <property type="term" value="C:cytosol"/>
    <property type="evidence" value="ECO:0007669"/>
    <property type="project" value="EnsemblFungi"/>
</dbReference>
<dbReference type="InterPro" id="IPR028608">
    <property type="entry name" value="CIAO1/Cia1"/>
</dbReference>
<reference evidence="6" key="2">
    <citation type="submission" date="2014-02" db="EMBL/GenBank/DDBJ databases">
        <title>Complete DNA sequence of /Kuraishia capsulata/ illustrates novel genomic features among budding yeasts (/Saccharomycotina/).</title>
        <authorList>
            <person name="Morales L."/>
            <person name="Noel B."/>
            <person name="Porcel B."/>
            <person name="Marcet-Houben M."/>
            <person name="Hullo M-F."/>
            <person name="Sacerdot C."/>
            <person name="Tekaia F."/>
            <person name="Leh-Louis V."/>
            <person name="Despons L."/>
            <person name="Khanna V."/>
            <person name="Aury J-M."/>
            <person name="Barbe V."/>
            <person name="Couloux A."/>
            <person name="Labadie K."/>
            <person name="Pelletier E."/>
            <person name="Souciet J-L."/>
            <person name="Boekhout T."/>
            <person name="Gabaldon T."/>
            <person name="Wincker P."/>
            <person name="Dujon B."/>
        </authorList>
    </citation>
    <scope>NUCLEOTIDE SEQUENCE</scope>
    <source>
        <strain evidence="6">CBS 1993</strain>
    </source>
</reference>
<comment type="similarity">
    <text evidence="3">Belongs to the WD repeat CIA1 family.</text>
</comment>
<feature type="repeat" description="WD" evidence="4">
    <location>
        <begin position="343"/>
        <end position="365"/>
    </location>
</feature>
<evidence type="ECO:0000313" key="6">
    <source>
        <dbReference type="EMBL" id="CDK25536.1"/>
    </source>
</evidence>
<dbReference type="InterPro" id="IPR036322">
    <property type="entry name" value="WD40_repeat_dom_sf"/>
</dbReference>
<keyword evidence="2" id="KW-0677">Repeat</keyword>
<dbReference type="InterPro" id="IPR015943">
    <property type="entry name" value="WD40/YVTN_repeat-like_dom_sf"/>
</dbReference>
<dbReference type="AlphaFoldDB" id="W6MHR0"/>
<dbReference type="PANTHER" id="PTHR19920:SF0">
    <property type="entry name" value="CYTOSOLIC IRON-SULFUR PROTEIN ASSEMBLY PROTEIN CIAO1-RELATED"/>
    <property type="match status" value="1"/>
</dbReference>
<dbReference type="PROSITE" id="PS50294">
    <property type="entry name" value="WD_REPEATS_REGION"/>
    <property type="match status" value="3"/>
</dbReference>
<reference evidence="6" key="1">
    <citation type="submission" date="2013-12" db="EMBL/GenBank/DDBJ databases">
        <authorList>
            <person name="Genoscope - CEA"/>
        </authorList>
    </citation>
    <scope>NUCLEOTIDE SEQUENCE</scope>
    <source>
        <strain evidence="6">CBS 1993</strain>
    </source>
</reference>
<evidence type="ECO:0000256" key="3">
    <source>
        <dbReference type="HAMAP-Rule" id="MF_03037"/>
    </source>
</evidence>
<evidence type="ECO:0000256" key="2">
    <source>
        <dbReference type="ARBA" id="ARBA00022737"/>
    </source>
</evidence>
<dbReference type="SMART" id="SM00320">
    <property type="entry name" value="WD40"/>
    <property type="match status" value="7"/>
</dbReference>
<sequence length="365" mass="40834">MAEISLSHTFKGHSDKCWSTSVHKKYPLLASVSSDKTCRLYNLNTKQLIAILDDDTHSKAVRTVDWKPTGDFPSLAVGSFDSTISIWGREDEDGDEMEISVTAATASGSEWSLMAVIEGHENEVKAVSWSCDGEYLASCSRDKSVWLWETDEANEEFECINVIQDHSQDVKHVVWHPFTKFLATSSYDDTIRLYKQDSYDYDDWINVAVLTGHQGTVWHSDFEKIDPDQGIRLCSGSDDETVRIWKRVSGAELSKQKNGEAIPSVVREDSHSDEWVEEAMLPKVHTGPVYSVSWNKNGLIASASADGRIVVYEETAKGVWRVVAVKETTHGIFEVNSIEWWSSPDGEMLVSAGDDGNVNLWSLSL</sequence>
<dbReference type="OrthoDB" id="284782at2759"/>
<dbReference type="Pfam" id="PF12894">
    <property type="entry name" value="ANAPC4_WD40"/>
    <property type="match status" value="1"/>
</dbReference>
<evidence type="ECO:0000256" key="1">
    <source>
        <dbReference type="ARBA" id="ARBA00022574"/>
    </source>
</evidence>
<feature type="repeat" description="WD" evidence="4">
    <location>
        <begin position="54"/>
        <end position="87"/>
    </location>
</feature>
<keyword evidence="7" id="KW-1185">Reference proteome</keyword>
<dbReference type="CDD" id="cd00200">
    <property type="entry name" value="WD40"/>
    <property type="match status" value="1"/>
</dbReference>
<dbReference type="InterPro" id="IPR020472">
    <property type="entry name" value="WD40_PAC1"/>
</dbReference>
<dbReference type="PANTHER" id="PTHR19920">
    <property type="entry name" value="WD40 PROTEIN CIAO1"/>
    <property type="match status" value="1"/>
</dbReference>
<gene>
    <name evidence="3" type="primary">CIA1</name>
    <name evidence="6" type="ORF">KUCA_T00001506001</name>
</gene>
<evidence type="ECO:0000256" key="4">
    <source>
        <dbReference type="PROSITE-ProRule" id="PRU00221"/>
    </source>
</evidence>
<name>W6MHR0_9ASCO</name>
<dbReference type="Pfam" id="PF00400">
    <property type="entry name" value="WD40"/>
    <property type="match status" value="5"/>
</dbReference>
<feature type="domain" description="Anaphase-promoting complex subunit 4-like WD40" evidence="5">
    <location>
        <begin position="295"/>
        <end position="362"/>
    </location>
</feature>
<dbReference type="GO" id="GO:0002098">
    <property type="term" value="P:tRNA wobble uridine modification"/>
    <property type="evidence" value="ECO:0007669"/>
    <property type="project" value="EnsemblFungi"/>
</dbReference>
<dbReference type="EMBL" id="HG793126">
    <property type="protein sequence ID" value="CDK25536.1"/>
    <property type="molecule type" value="Genomic_DNA"/>
</dbReference>
<dbReference type="Proteomes" id="UP000019384">
    <property type="component" value="Unassembled WGS sequence"/>
</dbReference>
<proteinExistence type="inferred from homology"/>
<dbReference type="HOGENOM" id="CLU_000288_57_8_1"/>
<dbReference type="GO" id="GO:0005634">
    <property type="term" value="C:nucleus"/>
    <property type="evidence" value="ECO:0007669"/>
    <property type="project" value="EnsemblFungi"/>
</dbReference>
<feature type="repeat" description="WD" evidence="4">
    <location>
        <begin position="117"/>
        <end position="158"/>
    </location>
</feature>
<dbReference type="STRING" id="1382522.W6MHR0"/>
<dbReference type="InterPro" id="IPR024977">
    <property type="entry name" value="Apc4-like_WD40_dom"/>
</dbReference>
<accession>W6MHR0</accession>
<feature type="repeat" description="WD" evidence="4">
    <location>
        <begin position="163"/>
        <end position="195"/>
    </location>
</feature>
<dbReference type="SUPFAM" id="SSF50978">
    <property type="entry name" value="WD40 repeat-like"/>
    <property type="match status" value="1"/>
</dbReference>
<organism evidence="6 7">
    <name type="scientific">Kuraishia capsulata CBS 1993</name>
    <dbReference type="NCBI Taxonomy" id="1382522"/>
    <lineage>
        <taxon>Eukaryota</taxon>
        <taxon>Fungi</taxon>
        <taxon>Dikarya</taxon>
        <taxon>Ascomycota</taxon>
        <taxon>Saccharomycotina</taxon>
        <taxon>Pichiomycetes</taxon>
        <taxon>Pichiales</taxon>
        <taxon>Pichiaceae</taxon>
        <taxon>Kuraishia</taxon>
    </lineage>
</organism>